<dbReference type="EMBL" id="JBHLXJ010000002">
    <property type="protein sequence ID" value="MFC0348537.1"/>
    <property type="molecule type" value="Genomic_DNA"/>
</dbReference>
<name>A0ABV6IA50_9BURK</name>
<keyword evidence="6" id="KW-1185">Reference proteome</keyword>
<feature type="domain" description="FimV N-terminal" evidence="4">
    <location>
        <begin position="8"/>
        <end position="106"/>
    </location>
</feature>
<feature type="transmembrane region" description="Helical" evidence="3">
    <location>
        <begin position="296"/>
        <end position="318"/>
    </location>
</feature>
<reference evidence="5 6" key="1">
    <citation type="submission" date="2024-09" db="EMBL/GenBank/DDBJ databases">
        <authorList>
            <person name="Sun Q."/>
            <person name="Mori K."/>
        </authorList>
    </citation>
    <scope>NUCLEOTIDE SEQUENCE [LARGE SCALE GENOMIC DNA]</scope>
    <source>
        <strain evidence="5 6">CCM 8677</strain>
    </source>
</reference>
<sequence length="627" mass="69276">MNVPAFGLGLGEIRVRSSLGQGLLAHADIVGSDTEVVNSSCLRARILTMDGVFVASANITVYQNQKKRALSFTTKQHINEPAINLVIDINCDTQLHREFSILLDPPELSANAINVQRDESPFAVAPTAQNKNLADGNDGTKLAAIPESEKAPKKSKKKRENLDAGIASPQPSFGVDKVPVPAASTAKPKKLAVAKDVLKLSDEVILPAQQGLRMSDVLSTESGKELIQNMEELRAAQAKMAAILRDEKATIDLPVAAKDGNEIANLKSQAEQLKKQNLLDKAALAQLQNKTGFDSWLIILAIVAIISILIILFLLLYIRKNLNNKMPTWWEDDSLASDHASAEKIDDVIKNFQTSFEPVGVSDDVSIVEHRNAASDAESDALDSFDDAGKTKITEPASLESARQRTPTLEETNSSIFNFFTPRGSSVKVEEISDVTQEAEFWISMNDPQRAIEILAAQEKVAQPDSPVPWLFLLDLYRTVKDAEKYKQLRERFISFFNANVPEYDADLSQVQERHLEDFPHLIQRISAAWNTPDIIPYLESLLIDDREGKRSGFDLPVYRDILMLLGIAHELDKIMAIEGPIKTSRTKVDLELSITPQADPVAEADFGTIEFEIIDFPKMENAKKSS</sequence>
<keyword evidence="3" id="KW-0812">Transmembrane</keyword>
<evidence type="ECO:0000256" key="2">
    <source>
        <dbReference type="SAM" id="MobiDB-lite"/>
    </source>
</evidence>
<keyword evidence="3" id="KW-0472">Membrane</keyword>
<dbReference type="InterPro" id="IPR057840">
    <property type="entry name" value="FimV_N"/>
</dbReference>
<keyword evidence="3" id="KW-1133">Transmembrane helix</keyword>
<accession>A0ABV6IA50</accession>
<evidence type="ECO:0000259" key="4">
    <source>
        <dbReference type="Pfam" id="PF25800"/>
    </source>
</evidence>
<feature type="coiled-coil region" evidence="1">
    <location>
        <begin position="256"/>
        <end position="290"/>
    </location>
</feature>
<dbReference type="Proteomes" id="UP001589844">
    <property type="component" value="Unassembled WGS sequence"/>
</dbReference>
<evidence type="ECO:0000256" key="3">
    <source>
        <dbReference type="SAM" id="Phobius"/>
    </source>
</evidence>
<keyword evidence="1" id="KW-0175">Coiled coil</keyword>
<evidence type="ECO:0000313" key="6">
    <source>
        <dbReference type="Proteomes" id="UP001589844"/>
    </source>
</evidence>
<dbReference type="Pfam" id="PF25800">
    <property type="entry name" value="FimV_N"/>
    <property type="match status" value="1"/>
</dbReference>
<organism evidence="5 6">
    <name type="scientific">Undibacterium danionis</name>
    <dbReference type="NCBI Taxonomy" id="1812100"/>
    <lineage>
        <taxon>Bacteria</taxon>
        <taxon>Pseudomonadati</taxon>
        <taxon>Pseudomonadota</taxon>
        <taxon>Betaproteobacteria</taxon>
        <taxon>Burkholderiales</taxon>
        <taxon>Oxalobacteraceae</taxon>
        <taxon>Undibacterium</taxon>
    </lineage>
</organism>
<gene>
    <name evidence="5" type="ORF">ACFFJH_01860</name>
</gene>
<comment type="caution">
    <text evidence="5">The sequence shown here is derived from an EMBL/GenBank/DDBJ whole genome shotgun (WGS) entry which is preliminary data.</text>
</comment>
<proteinExistence type="predicted"/>
<evidence type="ECO:0000313" key="5">
    <source>
        <dbReference type="EMBL" id="MFC0348537.1"/>
    </source>
</evidence>
<protein>
    <submittedName>
        <fullName evidence="5">FimV family protein</fullName>
    </submittedName>
</protein>
<feature type="region of interest" description="Disordered" evidence="2">
    <location>
        <begin position="128"/>
        <end position="170"/>
    </location>
</feature>
<evidence type="ECO:0000256" key="1">
    <source>
        <dbReference type="SAM" id="Coils"/>
    </source>
</evidence>